<evidence type="ECO:0000256" key="1">
    <source>
        <dbReference type="SAM" id="MobiDB-lite"/>
    </source>
</evidence>
<evidence type="ECO:0000313" key="2">
    <source>
        <dbReference type="EMBL" id="KON32004.1"/>
    </source>
</evidence>
<protein>
    <submittedName>
        <fullName evidence="2">Uncharacterized protein</fullName>
    </submittedName>
</protein>
<gene>
    <name evidence="2" type="ORF">AC477_03505</name>
</gene>
<evidence type="ECO:0000313" key="3">
    <source>
        <dbReference type="Proteomes" id="UP000037237"/>
    </source>
</evidence>
<comment type="caution">
    <text evidence="2">The sequence shown here is derived from an EMBL/GenBank/DDBJ whole genome shotgun (WGS) entry which is preliminary data.</text>
</comment>
<feature type="compositionally biased region" description="Basic residues" evidence="1">
    <location>
        <begin position="15"/>
        <end position="27"/>
    </location>
</feature>
<dbReference type="AlphaFoldDB" id="A0A0M0BU80"/>
<name>A0A0M0BU80_9ARCH</name>
<feature type="region of interest" description="Disordered" evidence="1">
    <location>
        <begin position="1"/>
        <end position="43"/>
    </location>
</feature>
<reference evidence="2 3" key="1">
    <citation type="submission" date="2015-06" db="EMBL/GenBank/DDBJ databases">
        <title>New insights into the roles of widespread benthic archaea in carbon and nitrogen cycling.</title>
        <authorList>
            <person name="Lazar C.S."/>
            <person name="Baker B.J."/>
            <person name="Seitz K.W."/>
            <person name="Hyde A.S."/>
            <person name="Dick G.J."/>
            <person name="Hinrichs K.-U."/>
            <person name="Teske A.P."/>
        </authorList>
    </citation>
    <scope>NUCLEOTIDE SEQUENCE [LARGE SCALE GENOMIC DNA]</scope>
    <source>
        <strain evidence="2">SG8-32-1</strain>
    </source>
</reference>
<accession>A0A0M0BU80</accession>
<proteinExistence type="predicted"/>
<organism evidence="2 3">
    <name type="scientific">miscellaneous Crenarchaeota group-1 archaeon SG8-32-1</name>
    <dbReference type="NCBI Taxonomy" id="1685124"/>
    <lineage>
        <taxon>Archaea</taxon>
        <taxon>Candidatus Bathyarchaeota</taxon>
        <taxon>MCG-1</taxon>
    </lineage>
</organism>
<dbReference type="EMBL" id="LFWU01000081">
    <property type="protein sequence ID" value="KON32004.1"/>
    <property type="molecule type" value="Genomic_DNA"/>
</dbReference>
<dbReference type="Proteomes" id="UP000037237">
    <property type="component" value="Unassembled WGS sequence"/>
</dbReference>
<sequence length="78" mass="9346">MIGNHRNRFPILEIKRRKKYARTHPSKPTRNGRIEETDATPRTGIGKIKNENFRKKVAIKLSYADNFQYPFHISFMWK</sequence>